<organism evidence="15 16">
    <name type="scientific">Anguilla anguilla</name>
    <name type="common">European freshwater eel</name>
    <name type="synonym">Muraena anguilla</name>
    <dbReference type="NCBI Taxonomy" id="7936"/>
    <lineage>
        <taxon>Eukaryota</taxon>
        <taxon>Metazoa</taxon>
        <taxon>Chordata</taxon>
        <taxon>Craniata</taxon>
        <taxon>Vertebrata</taxon>
        <taxon>Euteleostomi</taxon>
        <taxon>Actinopterygii</taxon>
        <taxon>Neopterygii</taxon>
        <taxon>Teleostei</taxon>
        <taxon>Anguilliformes</taxon>
        <taxon>Anguillidae</taxon>
        <taxon>Anguilla</taxon>
    </lineage>
</organism>
<comment type="similarity">
    <text evidence="11">Belongs to the G-protein coupled receptor 1 family.</text>
</comment>
<keyword evidence="9" id="KW-0325">Glycoprotein</keyword>
<evidence type="ECO:0000256" key="12">
    <source>
        <dbReference type="SAM" id="MobiDB-lite"/>
    </source>
</evidence>
<dbReference type="GO" id="GO:0005886">
    <property type="term" value="C:plasma membrane"/>
    <property type="evidence" value="ECO:0007669"/>
    <property type="project" value="UniProtKB-SubCell"/>
</dbReference>
<evidence type="ECO:0000313" key="16">
    <source>
        <dbReference type="Proteomes" id="UP001044222"/>
    </source>
</evidence>
<dbReference type="PRINTS" id="PR00237">
    <property type="entry name" value="GPCRRHODOPSN"/>
</dbReference>
<dbReference type="GO" id="GO:0042923">
    <property type="term" value="F:neuropeptide binding"/>
    <property type="evidence" value="ECO:0007669"/>
    <property type="project" value="TreeGrafter"/>
</dbReference>
<evidence type="ECO:0000256" key="4">
    <source>
        <dbReference type="ARBA" id="ARBA00022989"/>
    </source>
</evidence>
<evidence type="ECO:0000256" key="6">
    <source>
        <dbReference type="ARBA" id="ARBA00023136"/>
    </source>
</evidence>
<dbReference type="InterPro" id="IPR000276">
    <property type="entry name" value="GPCR_Rhodpsn"/>
</dbReference>
<keyword evidence="2" id="KW-1003">Cell membrane</keyword>
<feature type="transmembrane region" description="Helical" evidence="13">
    <location>
        <begin position="45"/>
        <end position="70"/>
    </location>
</feature>
<feature type="transmembrane region" description="Helical" evidence="13">
    <location>
        <begin position="292"/>
        <end position="313"/>
    </location>
</feature>
<feature type="transmembrane region" description="Helical" evidence="13">
    <location>
        <begin position="204"/>
        <end position="231"/>
    </location>
</feature>
<keyword evidence="7" id="KW-1015">Disulfide bond</keyword>
<evidence type="ECO:0000259" key="14">
    <source>
        <dbReference type="PROSITE" id="PS50262"/>
    </source>
</evidence>
<feature type="region of interest" description="Disordered" evidence="12">
    <location>
        <begin position="361"/>
        <end position="381"/>
    </location>
</feature>
<keyword evidence="3 11" id="KW-0812">Transmembrane</keyword>
<reference evidence="15" key="1">
    <citation type="submission" date="2021-01" db="EMBL/GenBank/DDBJ databases">
        <title>A chromosome-scale assembly of European eel, Anguilla anguilla.</title>
        <authorList>
            <person name="Henkel C."/>
            <person name="Jong-Raadsen S.A."/>
            <person name="Dufour S."/>
            <person name="Weltzien F.-A."/>
            <person name="Palstra A.P."/>
            <person name="Pelster B."/>
            <person name="Spaink H.P."/>
            <person name="Van Den Thillart G.E."/>
            <person name="Jansen H."/>
            <person name="Zahm M."/>
            <person name="Klopp C."/>
            <person name="Cedric C."/>
            <person name="Louis A."/>
            <person name="Berthelot C."/>
            <person name="Parey E."/>
            <person name="Roest Crollius H."/>
            <person name="Montfort J."/>
            <person name="Robinson-Rechavi M."/>
            <person name="Bucao C."/>
            <person name="Bouchez O."/>
            <person name="Gislard M."/>
            <person name="Lluch J."/>
            <person name="Milhes M."/>
            <person name="Lampietro C."/>
            <person name="Lopez Roques C."/>
            <person name="Donnadieu C."/>
            <person name="Braasch I."/>
            <person name="Desvignes T."/>
            <person name="Postlethwait J."/>
            <person name="Bobe J."/>
            <person name="Guiguen Y."/>
            <person name="Dirks R."/>
        </authorList>
    </citation>
    <scope>NUCLEOTIDE SEQUENCE</scope>
    <source>
        <strain evidence="15">Tag_6206</strain>
        <tissue evidence="15">Liver</tissue>
    </source>
</reference>
<comment type="caution">
    <text evidence="15">The sequence shown here is derived from an EMBL/GenBank/DDBJ whole genome shotgun (WGS) entry which is preliminary data.</text>
</comment>
<accession>A0A9D3LLB5</accession>
<keyword evidence="8 11" id="KW-0675">Receptor</keyword>
<evidence type="ECO:0000256" key="11">
    <source>
        <dbReference type="RuleBase" id="RU000688"/>
    </source>
</evidence>
<dbReference type="PANTHER" id="PTHR24229">
    <property type="entry name" value="NEUROPEPTIDES RECEPTOR"/>
    <property type="match status" value="1"/>
</dbReference>
<dbReference type="PRINTS" id="PR00246">
    <property type="entry name" value="SOMATOSTATNR"/>
</dbReference>
<keyword evidence="16" id="KW-1185">Reference proteome</keyword>
<dbReference type="InterPro" id="IPR017452">
    <property type="entry name" value="GPCR_Rhodpsn_7TM"/>
</dbReference>
<dbReference type="GO" id="GO:0050796">
    <property type="term" value="P:regulation of insulin secretion"/>
    <property type="evidence" value="ECO:0007669"/>
    <property type="project" value="TreeGrafter"/>
</dbReference>
<feature type="transmembrane region" description="Helical" evidence="13">
    <location>
        <begin position="125"/>
        <end position="144"/>
    </location>
</feature>
<dbReference type="FunFam" id="1.20.1070.10:FF:000039">
    <property type="entry name" value="somatostatin receptor type 2"/>
    <property type="match status" value="1"/>
</dbReference>
<dbReference type="Gene3D" id="1.20.1070.10">
    <property type="entry name" value="Rhodopsin 7-helix transmembrane proteins"/>
    <property type="match status" value="1"/>
</dbReference>
<evidence type="ECO:0000256" key="5">
    <source>
        <dbReference type="ARBA" id="ARBA00023040"/>
    </source>
</evidence>
<dbReference type="GO" id="GO:0043005">
    <property type="term" value="C:neuron projection"/>
    <property type="evidence" value="ECO:0007669"/>
    <property type="project" value="TreeGrafter"/>
</dbReference>
<proteinExistence type="inferred from homology"/>
<evidence type="ECO:0000256" key="1">
    <source>
        <dbReference type="ARBA" id="ARBA00004651"/>
    </source>
</evidence>
<dbReference type="InterPro" id="IPR000586">
    <property type="entry name" value="Somatstn_rcpt"/>
</dbReference>
<protein>
    <recommendedName>
        <fullName evidence="14">G-protein coupled receptors family 1 profile domain-containing protein</fullName>
    </recommendedName>
</protein>
<dbReference type="SUPFAM" id="SSF81321">
    <property type="entry name" value="Family A G protein-coupled receptor-like"/>
    <property type="match status" value="1"/>
</dbReference>
<keyword evidence="6 13" id="KW-0472">Membrane</keyword>
<evidence type="ECO:0000256" key="7">
    <source>
        <dbReference type="ARBA" id="ARBA00023157"/>
    </source>
</evidence>
<dbReference type="PROSITE" id="PS00237">
    <property type="entry name" value="G_PROTEIN_RECEP_F1_1"/>
    <property type="match status" value="1"/>
</dbReference>
<evidence type="ECO:0000256" key="3">
    <source>
        <dbReference type="ARBA" id="ARBA00022692"/>
    </source>
</evidence>
<dbReference type="SMART" id="SM01381">
    <property type="entry name" value="7TM_GPCR_Srsx"/>
    <property type="match status" value="1"/>
</dbReference>
<dbReference type="PROSITE" id="PS50262">
    <property type="entry name" value="G_PROTEIN_RECEP_F1_2"/>
    <property type="match status" value="1"/>
</dbReference>
<keyword evidence="4 13" id="KW-1133">Transmembrane helix</keyword>
<dbReference type="Pfam" id="PF00001">
    <property type="entry name" value="7tm_1"/>
    <property type="match status" value="1"/>
</dbReference>
<dbReference type="AlphaFoldDB" id="A0A9D3LLB5"/>
<evidence type="ECO:0000313" key="15">
    <source>
        <dbReference type="EMBL" id="KAG5832594.1"/>
    </source>
</evidence>
<evidence type="ECO:0000256" key="10">
    <source>
        <dbReference type="ARBA" id="ARBA00023224"/>
    </source>
</evidence>
<keyword evidence="10 11" id="KW-0807">Transducer</keyword>
<dbReference type="Proteomes" id="UP001044222">
    <property type="component" value="Chromosome 17"/>
</dbReference>
<feature type="transmembrane region" description="Helical" evidence="13">
    <location>
        <begin position="82"/>
        <end position="105"/>
    </location>
</feature>
<keyword evidence="5 11" id="KW-0297">G-protein coupled receptor</keyword>
<dbReference type="GO" id="GO:0004994">
    <property type="term" value="F:somatostatin receptor activity"/>
    <property type="evidence" value="ECO:0007669"/>
    <property type="project" value="InterPro"/>
</dbReference>
<dbReference type="EMBL" id="JAFIRN010000017">
    <property type="protein sequence ID" value="KAG5832594.1"/>
    <property type="molecule type" value="Genomic_DNA"/>
</dbReference>
<feature type="domain" description="G-protein coupled receptors family 1 profile" evidence="14">
    <location>
        <begin position="61"/>
        <end position="310"/>
    </location>
</feature>
<dbReference type="GO" id="GO:0071385">
    <property type="term" value="P:cellular response to glucocorticoid stimulus"/>
    <property type="evidence" value="ECO:0007669"/>
    <property type="project" value="TreeGrafter"/>
</dbReference>
<name>A0A9D3LLB5_ANGAN</name>
<comment type="subcellular location">
    <subcellularLocation>
        <location evidence="1">Cell membrane</location>
        <topology evidence="1">Multi-pass membrane protein</topology>
    </subcellularLocation>
</comment>
<dbReference type="PANTHER" id="PTHR24229:SF20">
    <property type="entry name" value="SOMATOSTATIN RECEPTOR TYPE 5"/>
    <property type="match status" value="1"/>
</dbReference>
<evidence type="ECO:0000256" key="2">
    <source>
        <dbReference type="ARBA" id="ARBA00022475"/>
    </source>
</evidence>
<evidence type="ECO:0000256" key="9">
    <source>
        <dbReference type="ARBA" id="ARBA00023180"/>
    </source>
</evidence>
<feature type="transmembrane region" description="Helical" evidence="13">
    <location>
        <begin position="252"/>
        <end position="272"/>
    </location>
</feature>
<evidence type="ECO:0000256" key="8">
    <source>
        <dbReference type="ARBA" id="ARBA00023170"/>
    </source>
</evidence>
<sequence length="381" mass="42763">MEILDFVSLADKLNHTASPVVGSSVANVSTNGSGTTVPFQSSSTMVTAVISFTVFILGLTGNTLAIYVILRYAKMKTVTNLYILNLAVADELYILGLPLITTQNVLSYWPFGSFLCRVVMTADSINQFTSIFCLTVMSIDRYLAVVRPIQSVRWRRPRVAKIINALVWTLSIVAMLPVIIFLKVQDELNTCNLSWPEPQEIWSMAFILYTATLGFFCPLLVICMCYLLIVFKVKSARVRAGFTTRRRSERKVTRMVVIMVVVFVLCWLPFFFINMVNLVSILPENNVTAGVYFFSVILTYVNSCANPLLYGFLSENFKQSFRRALCISRTGRPENGNATTQQTKETNTIVPLRNHDLKNHVQSSQVQGPSEEPLAIDQSKL</sequence>
<evidence type="ECO:0000256" key="13">
    <source>
        <dbReference type="SAM" id="Phobius"/>
    </source>
</evidence>
<feature type="transmembrane region" description="Helical" evidence="13">
    <location>
        <begin position="165"/>
        <end position="184"/>
    </location>
</feature>
<gene>
    <name evidence="15" type="ORF">ANANG_G00292770</name>
</gene>